<dbReference type="InterPro" id="IPR008538">
    <property type="entry name" value="Uma2"/>
</dbReference>
<name>A0A939K5J8_9BACT</name>
<evidence type="ECO:0000259" key="1">
    <source>
        <dbReference type="Pfam" id="PF05685"/>
    </source>
</evidence>
<keyword evidence="2" id="KW-0540">Nuclease</keyword>
<accession>A0A939K5J8</accession>
<dbReference type="PANTHER" id="PTHR36558:SF1">
    <property type="entry name" value="RESTRICTION ENDONUCLEASE DOMAIN-CONTAINING PROTEIN-RELATED"/>
    <property type="match status" value="1"/>
</dbReference>
<dbReference type="Pfam" id="PF05685">
    <property type="entry name" value="Uma2"/>
    <property type="match status" value="1"/>
</dbReference>
<proteinExistence type="predicted"/>
<keyword evidence="3" id="KW-1185">Reference proteome</keyword>
<dbReference type="RefSeq" id="WP_207365381.1">
    <property type="nucleotide sequence ID" value="NZ_JAFMYV010000007.1"/>
</dbReference>
<feature type="domain" description="Putative restriction endonuclease" evidence="1">
    <location>
        <begin position="32"/>
        <end position="197"/>
    </location>
</feature>
<reference evidence="2" key="1">
    <citation type="submission" date="2021-03" db="EMBL/GenBank/DDBJ databases">
        <title>Fibrella sp. HMF5335 genome sequencing and assembly.</title>
        <authorList>
            <person name="Kang H."/>
            <person name="Kim H."/>
            <person name="Bae S."/>
            <person name="Joh K."/>
        </authorList>
    </citation>
    <scope>NUCLEOTIDE SEQUENCE</scope>
    <source>
        <strain evidence="2">HMF5335</strain>
    </source>
</reference>
<protein>
    <submittedName>
        <fullName evidence="2">Uma2 family endonuclease</fullName>
    </submittedName>
</protein>
<dbReference type="GO" id="GO:0004519">
    <property type="term" value="F:endonuclease activity"/>
    <property type="evidence" value="ECO:0007669"/>
    <property type="project" value="UniProtKB-KW"/>
</dbReference>
<dbReference type="SUPFAM" id="SSF52980">
    <property type="entry name" value="Restriction endonuclease-like"/>
    <property type="match status" value="1"/>
</dbReference>
<keyword evidence="2" id="KW-0255">Endonuclease</keyword>
<evidence type="ECO:0000313" key="3">
    <source>
        <dbReference type="Proteomes" id="UP000664034"/>
    </source>
</evidence>
<dbReference type="CDD" id="cd06260">
    <property type="entry name" value="DUF820-like"/>
    <property type="match status" value="1"/>
</dbReference>
<comment type="caution">
    <text evidence="2">The sequence shown here is derived from an EMBL/GenBank/DDBJ whole genome shotgun (WGS) entry which is preliminary data.</text>
</comment>
<keyword evidence="2" id="KW-0378">Hydrolase</keyword>
<dbReference type="PANTHER" id="PTHR36558">
    <property type="entry name" value="GLR1098 PROTEIN"/>
    <property type="match status" value="1"/>
</dbReference>
<dbReference type="Proteomes" id="UP000664034">
    <property type="component" value="Unassembled WGS sequence"/>
</dbReference>
<dbReference type="Gene3D" id="3.90.1570.10">
    <property type="entry name" value="tt1808, chain A"/>
    <property type="match status" value="1"/>
</dbReference>
<organism evidence="2 3">
    <name type="scientific">Fibrella rubiginis</name>
    <dbReference type="NCBI Taxonomy" id="2817060"/>
    <lineage>
        <taxon>Bacteria</taxon>
        <taxon>Pseudomonadati</taxon>
        <taxon>Bacteroidota</taxon>
        <taxon>Cytophagia</taxon>
        <taxon>Cytophagales</taxon>
        <taxon>Spirosomataceae</taxon>
        <taxon>Fibrella</taxon>
    </lineage>
</organism>
<dbReference type="InterPro" id="IPR011335">
    <property type="entry name" value="Restrct_endonuc-II-like"/>
</dbReference>
<dbReference type="AlphaFoldDB" id="A0A939K5J8"/>
<sequence>MAQTDCVPMEAVALKLPDSLEADELLYMPATWADYLDVVDTVPYTVQFLNNELIMSQASGDHETLVGVLIWLLNNHYIAHADYQVMGSSVKIIIPGDYGDVNADACVVKSPIYGLTPTGKTSNSRLINPEIVVEVLSKSTRRFDLQEKLTYYKLIPPLQHVLFVDQYRPYATVYSRTNVPDEWLNHDYRTLDSTVRLGDLELPMSAIYRKTVFE</sequence>
<dbReference type="EMBL" id="JAFMYV010000007">
    <property type="protein sequence ID" value="MBO0937838.1"/>
    <property type="molecule type" value="Genomic_DNA"/>
</dbReference>
<dbReference type="InterPro" id="IPR012296">
    <property type="entry name" value="Nuclease_put_TT1808"/>
</dbReference>
<evidence type="ECO:0000313" key="2">
    <source>
        <dbReference type="EMBL" id="MBO0937838.1"/>
    </source>
</evidence>
<gene>
    <name evidence="2" type="ORF">J2I47_14865</name>
</gene>